<organism evidence="1 2">
    <name type="scientific">Sphingorhabdus buctiana</name>
    <dbReference type="NCBI Taxonomy" id="1508805"/>
    <lineage>
        <taxon>Bacteria</taxon>
        <taxon>Pseudomonadati</taxon>
        <taxon>Pseudomonadota</taxon>
        <taxon>Alphaproteobacteria</taxon>
        <taxon>Sphingomonadales</taxon>
        <taxon>Sphingomonadaceae</taxon>
        <taxon>Sphingorhabdus</taxon>
    </lineage>
</organism>
<evidence type="ECO:0000313" key="1">
    <source>
        <dbReference type="EMBL" id="MFD1767872.1"/>
    </source>
</evidence>
<evidence type="ECO:0000313" key="2">
    <source>
        <dbReference type="Proteomes" id="UP001597215"/>
    </source>
</evidence>
<dbReference type="EMBL" id="JBHUEL010000011">
    <property type="protein sequence ID" value="MFD1767872.1"/>
    <property type="molecule type" value="Genomic_DNA"/>
</dbReference>
<comment type="caution">
    <text evidence="1">The sequence shown here is derived from an EMBL/GenBank/DDBJ whole genome shotgun (WGS) entry which is preliminary data.</text>
</comment>
<dbReference type="SUPFAM" id="SSF55961">
    <property type="entry name" value="Bet v1-like"/>
    <property type="match status" value="1"/>
</dbReference>
<dbReference type="RefSeq" id="WP_381515842.1">
    <property type="nucleotide sequence ID" value="NZ_JBHUEL010000011.1"/>
</dbReference>
<proteinExistence type="predicted"/>
<reference evidence="2" key="1">
    <citation type="journal article" date="2019" name="Int. J. Syst. Evol. Microbiol.">
        <title>The Global Catalogue of Microorganisms (GCM) 10K type strain sequencing project: providing services to taxonomists for standard genome sequencing and annotation.</title>
        <authorList>
            <consortium name="The Broad Institute Genomics Platform"/>
            <consortium name="The Broad Institute Genome Sequencing Center for Infectious Disease"/>
            <person name="Wu L."/>
            <person name="Ma J."/>
        </authorList>
    </citation>
    <scope>NUCLEOTIDE SEQUENCE [LARGE SCALE GENOMIC DNA]</scope>
    <source>
        <strain evidence="2">CGMCC 1.12449</strain>
    </source>
</reference>
<gene>
    <name evidence="1" type="ORF">ACFSAG_13575</name>
</gene>
<dbReference type="InterPro" id="IPR023393">
    <property type="entry name" value="START-like_dom_sf"/>
</dbReference>
<protein>
    <recommendedName>
        <fullName evidence="3">Ligand-binding SRPBCC domain-containing protein</fullName>
    </recommendedName>
</protein>
<evidence type="ECO:0008006" key="3">
    <source>
        <dbReference type="Google" id="ProtNLM"/>
    </source>
</evidence>
<dbReference type="Gene3D" id="3.30.530.20">
    <property type="match status" value="1"/>
</dbReference>
<dbReference type="Proteomes" id="UP001597215">
    <property type="component" value="Unassembled WGS sequence"/>
</dbReference>
<name>A0ABW4MK00_9SPHN</name>
<keyword evidence="2" id="KW-1185">Reference proteome</keyword>
<accession>A0ABW4MK00</accession>
<sequence length="152" mass="18293">MRRVELSTFLDATPETIWAHVQTPKLLHYVTRGMIRFLPKGKPFPDKWVEGEYRVWMLLFGWLPVGWQAIRIEMPQQASGKYVVRDNGYSRLIKRWDHWIEITAEGTGARYIDRVEIEAGFLTPLIWAFARLFYAYRQRRWQRLVARRFAYD</sequence>